<accession>A0A8S5V2U2</accession>
<evidence type="ECO:0000313" key="1">
    <source>
        <dbReference type="EMBL" id="DAG00935.1"/>
    </source>
</evidence>
<organism evidence="1">
    <name type="scientific">CrAss-like virus sp. ctelJ1</name>
    <dbReference type="NCBI Taxonomy" id="2825838"/>
    <lineage>
        <taxon>Viruses</taxon>
        <taxon>Duplodnaviria</taxon>
        <taxon>Heunggongvirae</taxon>
        <taxon>Uroviricota</taxon>
        <taxon>Caudoviricetes</taxon>
        <taxon>Crassvirales</taxon>
    </lineage>
</organism>
<proteinExistence type="predicted"/>
<sequence length="213" mass="24915">MNDNEFRLTELFEYSATELYMMRKCKSNTGFIAIRYDVMKHLKKLPEFDTEENGYMRPWDLLKKLRPNRTKYIDNEPFSFHYVGRGSIGISTTLPVSDYGTFIFPYPKCTNDRQMYYHYIGKTGAALALWRYGANFIMSAKSDIKRHCSYVADFYFIYGNKAVLVSCTNYKKVVDALFTKARSSENLGLAKAYDREHPSIYHDIYSCIDIEVL</sequence>
<dbReference type="EMBL" id="BK016184">
    <property type="protein sequence ID" value="DAG00935.1"/>
    <property type="molecule type" value="Genomic_DNA"/>
</dbReference>
<protein>
    <submittedName>
        <fullName evidence="1">Uncharacterized protein</fullName>
    </submittedName>
</protein>
<reference evidence="1" key="1">
    <citation type="journal article" date="2021" name="Proc. Natl. Acad. Sci. U.S.A.">
        <title>A Catalog of Tens of Thousands of Viruses from Human Metagenomes Reveals Hidden Associations with Chronic Diseases.</title>
        <authorList>
            <person name="Tisza M.J."/>
            <person name="Buck C.B."/>
        </authorList>
    </citation>
    <scope>NUCLEOTIDE SEQUENCE</scope>
    <source>
        <strain evidence="1">CtelJ1</strain>
    </source>
</reference>
<name>A0A8S5V2U2_9CAUD</name>